<name>A0ABD2TBW7_9SOLN</name>
<feature type="non-terminal residue" evidence="2">
    <location>
        <position position="1"/>
    </location>
</feature>
<evidence type="ECO:0000313" key="2">
    <source>
        <dbReference type="EMBL" id="KAL3353719.1"/>
    </source>
</evidence>
<evidence type="ECO:0000256" key="1">
    <source>
        <dbReference type="SAM" id="MobiDB-lite"/>
    </source>
</evidence>
<accession>A0ABD2TBW7</accession>
<feature type="region of interest" description="Disordered" evidence="1">
    <location>
        <begin position="55"/>
        <end position="78"/>
    </location>
</feature>
<sequence>ATISWTVSNVWANYARACPPFQRQREREREREREMRGVGGPLLCIGDLLSDVGERDAGGDQLPSHPINTPSPDYNSSLQPSDLNKLFQEKYEQLNKALAGTDHSWTHLTLELCTALETANKLVHSTNSNVGMLKDKVEELCEVINRRDATIEAAKAFEGSPKQPESS</sequence>
<dbReference type="PANTHER" id="PTHR37237">
    <property type="entry name" value="OS02G0567000 PROTEIN"/>
    <property type="match status" value="1"/>
</dbReference>
<dbReference type="Proteomes" id="UP001627284">
    <property type="component" value="Unassembled WGS sequence"/>
</dbReference>
<protein>
    <submittedName>
        <fullName evidence="2">Uncharacterized protein</fullName>
    </submittedName>
</protein>
<proteinExistence type="predicted"/>
<dbReference type="AlphaFoldDB" id="A0ABD2TBW7"/>
<reference evidence="2 3" key="1">
    <citation type="submission" date="2024-05" db="EMBL/GenBank/DDBJ databases">
        <title>De novo assembly of an allotetraploid wild potato.</title>
        <authorList>
            <person name="Hosaka A.J."/>
        </authorList>
    </citation>
    <scope>NUCLEOTIDE SEQUENCE [LARGE SCALE GENOMIC DNA]</scope>
    <source>
        <tissue evidence="2">Young leaves</tissue>
    </source>
</reference>
<dbReference type="PANTHER" id="PTHR37237:SF1">
    <property type="entry name" value="OS02G0567000 PROTEIN"/>
    <property type="match status" value="1"/>
</dbReference>
<feature type="compositionally biased region" description="Polar residues" evidence="1">
    <location>
        <begin position="66"/>
        <end position="78"/>
    </location>
</feature>
<gene>
    <name evidence="2" type="ORF">AABB24_018443</name>
</gene>
<dbReference type="EMBL" id="JBJKTR010000011">
    <property type="protein sequence ID" value="KAL3353719.1"/>
    <property type="molecule type" value="Genomic_DNA"/>
</dbReference>
<comment type="caution">
    <text evidence="2">The sequence shown here is derived from an EMBL/GenBank/DDBJ whole genome shotgun (WGS) entry which is preliminary data.</text>
</comment>
<keyword evidence="3" id="KW-1185">Reference proteome</keyword>
<evidence type="ECO:0000313" key="3">
    <source>
        <dbReference type="Proteomes" id="UP001627284"/>
    </source>
</evidence>
<organism evidence="2 3">
    <name type="scientific">Solanum stoloniferum</name>
    <dbReference type="NCBI Taxonomy" id="62892"/>
    <lineage>
        <taxon>Eukaryota</taxon>
        <taxon>Viridiplantae</taxon>
        <taxon>Streptophyta</taxon>
        <taxon>Embryophyta</taxon>
        <taxon>Tracheophyta</taxon>
        <taxon>Spermatophyta</taxon>
        <taxon>Magnoliopsida</taxon>
        <taxon>eudicotyledons</taxon>
        <taxon>Gunneridae</taxon>
        <taxon>Pentapetalae</taxon>
        <taxon>asterids</taxon>
        <taxon>lamiids</taxon>
        <taxon>Solanales</taxon>
        <taxon>Solanaceae</taxon>
        <taxon>Solanoideae</taxon>
        <taxon>Solaneae</taxon>
        <taxon>Solanum</taxon>
    </lineage>
</organism>